<dbReference type="EMBL" id="CP000527">
    <property type="protein sequence ID" value="ABM28509.1"/>
    <property type="molecule type" value="Genomic_DNA"/>
</dbReference>
<protein>
    <recommendedName>
        <fullName evidence="3">BrnA antitoxin family protein</fullName>
    </recommendedName>
</protein>
<evidence type="ECO:0000313" key="1">
    <source>
        <dbReference type="EMBL" id="ABM28509.1"/>
    </source>
</evidence>
<evidence type="ECO:0008006" key="3">
    <source>
        <dbReference type="Google" id="ProtNLM"/>
    </source>
</evidence>
<dbReference type="Proteomes" id="UP000009173">
    <property type="component" value="Chromosome"/>
</dbReference>
<sequence>MATNKDKKVGFDIEEISKMRPLTDGKRSRAFSDAQLTANAETDPDNPIMDDTFWERARRVPPPRKKQVTLRLDAEVLEWFKQQGKGYQTTVNAILRAYKESRPGR</sequence>
<organism evidence="1 2">
    <name type="scientific">Nitratidesulfovibrio vulgaris (strain DP4)</name>
    <name type="common">Desulfovibrio vulgaris</name>
    <dbReference type="NCBI Taxonomy" id="391774"/>
    <lineage>
        <taxon>Bacteria</taxon>
        <taxon>Pseudomonadati</taxon>
        <taxon>Thermodesulfobacteriota</taxon>
        <taxon>Desulfovibrionia</taxon>
        <taxon>Desulfovibrionales</taxon>
        <taxon>Desulfovibrionaceae</taxon>
        <taxon>Nitratidesulfovibrio</taxon>
    </lineage>
</organism>
<name>A0A0H3A8F0_NITV4</name>
<reference evidence="2" key="1">
    <citation type="journal article" date="2009" name="Environ. Microbiol.">
        <title>Contribution of mobile genetic elements to Desulfovibrio vulgaris genome plasticity.</title>
        <authorList>
            <person name="Walker C.B."/>
            <person name="Stolyar S."/>
            <person name="Chivian D."/>
            <person name="Pinel N."/>
            <person name="Gabster J.A."/>
            <person name="Dehal P.S."/>
            <person name="He Z."/>
            <person name="Yang Z.K."/>
            <person name="Yen H.C."/>
            <person name="Zhou J."/>
            <person name="Wall J.D."/>
            <person name="Hazen T.C."/>
            <person name="Arkin A.P."/>
            <person name="Stahl D.A."/>
        </authorList>
    </citation>
    <scope>NUCLEOTIDE SEQUENCE [LARGE SCALE GENOMIC DNA]</scope>
    <source>
        <strain evidence="2">DP4</strain>
    </source>
</reference>
<dbReference type="KEGG" id="dvl:Dvul_1491"/>
<gene>
    <name evidence="1" type="ordered locus">Dvul_1491</name>
</gene>
<proteinExistence type="predicted"/>
<dbReference type="HOGENOM" id="CLU_140900_1_2_7"/>
<dbReference type="InterPro" id="IPR025528">
    <property type="entry name" value="BrnA_antitoxin"/>
</dbReference>
<dbReference type="RefSeq" id="WP_011792306.1">
    <property type="nucleotide sequence ID" value="NC_008751.1"/>
</dbReference>
<accession>A0A0H3A8F0</accession>
<evidence type="ECO:0000313" key="2">
    <source>
        <dbReference type="Proteomes" id="UP000009173"/>
    </source>
</evidence>
<dbReference type="AlphaFoldDB" id="A0A0H3A8F0"/>
<dbReference type="Pfam" id="PF14384">
    <property type="entry name" value="BrnA_antitoxin"/>
    <property type="match status" value="1"/>
</dbReference>